<evidence type="ECO:0000256" key="8">
    <source>
        <dbReference type="ARBA" id="ARBA00023004"/>
    </source>
</evidence>
<dbReference type="PROSITE" id="PS50011">
    <property type="entry name" value="PROTEIN_KINASE_DOM"/>
    <property type="match status" value="1"/>
</dbReference>
<comment type="similarity">
    <text evidence="2">Belongs to the peroxidase family. Ascorbate peroxidase subfamily.</text>
</comment>
<evidence type="ECO:0000259" key="17">
    <source>
        <dbReference type="PROSITE" id="PS50011"/>
    </source>
</evidence>
<comment type="cofactor">
    <cofactor evidence="13">
        <name>heme b</name>
        <dbReference type="ChEBI" id="CHEBI:60344"/>
    </cofactor>
    <text evidence="13">Binds 1 heme b (iron(II)-protoporphyrin IX) group per subunit.</text>
</comment>
<keyword evidence="4" id="KW-0349">Heme</keyword>
<dbReference type="PROSITE" id="PS50222">
    <property type="entry name" value="EF_HAND_2"/>
    <property type="match status" value="1"/>
</dbReference>
<dbReference type="GO" id="GO:0042744">
    <property type="term" value="P:hydrogen peroxide catabolic process"/>
    <property type="evidence" value="ECO:0007669"/>
    <property type="project" value="UniProtKB-KW"/>
</dbReference>
<keyword evidence="6 13" id="KW-0106">Calcium</keyword>
<feature type="binding site" evidence="13">
    <location>
        <position position="514"/>
    </location>
    <ligand>
        <name>Ca(2+)</name>
        <dbReference type="ChEBI" id="CHEBI:29108"/>
        <label>2</label>
    </ligand>
</feature>
<evidence type="ECO:0000256" key="3">
    <source>
        <dbReference type="ARBA" id="ARBA00022559"/>
    </source>
</evidence>
<dbReference type="SMART" id="SM00220">
    <property type="entry name" value="S_TKc"/>
    <property type="match status" value="1"/>
</dbReference>
<feature type="binding site" evidence="13">
    <location>
        <position position="339"/>
    </location>
    <ligand>
        <name>Ca(2+)</name>
        <dbReference type="ChEBI" id="CHEBI:29108"/>
        <label>1</label>
    </ligand>
</feature>
<keyword evidence="5 13" id="KW-0479">Metal-binding</keyword>
<dbReference type="Gene3D" id="3.30.200.20">
    <property type="entry name" value="Phosphorylase Kinase, domain 1"/>
    <property type="match status" value="1"/>
</dbReference>
<feature type="binding site" evidence="13">
    <location>
        <position position="336"/>
    </location>
    <ligand>
        <name>Ca(2+)</name>
        <dbReference type="ChEBI" id="CHEBI:29108"/>
        <label>1</label>
    </ligand>
</feature>
<feature type="disulfide bond" evidence="15">
    <location>
        <begin position="304"/>
        <end position="380"/>
    </location>
</feature>
<feature type="binding site" evidence="13">
    <location>
        <position position="341"/>
    </location>
    <ligand>
        <name>Ca(2+)</name>
        <dbReference type="ChEBI" id="CHEBI:29108"/>
        <label>1</label>
    </ligand>
</feature>
<dbReference type="PROSITE" id="PS50873">
    <property type="entry name" value="PEROXIDASE_4"/>
    <property type="match status" value="1"/>
</dbReference>
<dbReference type="GO" id="GO:0004672">
    <property type="term" value="F:protein kinase activity"/>
    <property type="evidence" value="ECO:0007669"/>
    <property type="project" value="InterPro"/>
</dbReference>
<evidence type="ECO:0000256" key="11">
    <source>
        <dbReference type="ARBA" id="ARBA00023324"/>
    </source>
</evidence>
<dbReference type="InterPro" id="IPR002016">
    <property type="entry name" value="Haem_peroxidase"/>
</dbReference>
<dbReference type="GO" id="GO:0005509">
    <property type="term" value="F:calcium ion binding"/>
    <property type="evidence" value="ECO:0007669"/>
    <property type="project" value="InterPro"/>
</dbReference>
<dbReference type="PRINTS" id="PR00458">
    <property type="entry name" value="PEROXIDASE"/>
</dbReference>
<feature type="domain" description="Plant heme peroxidase family profile" evidence="19">
    <location>
        <begin position="292"/>
        <end position="612"/>
    </location>
</feature>
<dbReference type="SUPFAM" id="SSF48113">
    <property type="entry name" value="Heme-dependent peroxidases"/>
    <property type="match status" value="1"/>
</dbReference>
<dbReference type="InterPro" id="IPR000823">
    <property type="entry name" value="Peroxidase_pln"/>
</dbReference>
<dbReference type="Gene3D" id="1.10.420.10">
    <property type="entry name" value="Peroxidase, domain 2"/>
    <property type="match status" value="1"/>
</dbReference>
<evidence type="ECO:0000256" key="15">
    <source>
        <dbReference type="PIRSR" id="PIRSR600823-5"/>
    </source>
</evidence>
<feature type="disulfide bond" evidence="15">
    <location>
        <begin position="463"/>
        <end position="495"/>
    </location>
</feature>
<dbReference type="AlphaFoldDB" id="A0A8J5CEG6"/>
<dbReference type="Gene3D" id="1.10.510.10">
    <property type="entry name" value="Transferase(Phosphotransferase) domain 1"/>
    <property type="match status" value="1"/>
</dbReference>
<organism evidence="20 21">
    <name type="scientific">Zingiber officinale</name>
    <name type="common">Ginger</name>
    <name type="synonym">Amomum zingiber</name>
    <dbReference type="NCBI Taxonomy" id="94328"/>
    <lineage>
        <taxon>Eukaryota</taxon>
        <taxon>Viridiplantae</taxon>
        <taxon>Streptophyta</taxon>
        <taxon>Embryophyta</taxon>
        <taxon>Tracheophyta</taxon>
        <taxon>Spermatophyta</taxon>
        <taxon>Magnoliopsida</taxon>
        <taxon>Liliopsida</taxon>
        <taxon>Zingiberales</taxon>
        <taxon>Zingiberaceae</taxon>
        <taxon>Zingiber</taxon>
    </lineage>
</organism>
<dbReference type="GO" id="GO:0140825">
    <property type="term" value="F:lactoperoxidase activity"/>
    <property type="evidence" value="ECO:0007669"/>
    <property type="project" value="UniProtKB-EC"/>
</dbReference>
<evidence type="ECO:0000256" key="1">
    <source>
        <dbReference type="ARBA" id="ARBA00000189"/>
    </source>
</evidence>
<feature type="binding site" evidence="13">
    <location>
        <position position="354"/>
    </location>
    <ligand>
        <name>Ca(2+)</name>
        <dbReference type="ChEBI" id="CHEBI:29108"/>
        <label>1</label>
    </ligand>
</feature>
<comment type="cofactor">
    <cofactor evidence="13">
        <name>Ca(2+)</name>
        <dbReference type="ChEBI" id="CHEBI:29108"/>
    </cofactor>
    <text evidence="13">Binds 2 calcium ions per subunit.</text>
</comment>
<keyword evidence="11" id="KW-0376">Hydrogen peroxide</keyword>
<keyword evidence="8 13" id="KW-0408">Iron</keyword>
<feature type="binding site" evidence="13">
    <location>
        <position position="457"/>
    </location>
    <ligand>
        <name>Ca(2+)</name>
        <dbReference type="ChEBI" id="CHEBI:29108"/>
        <label>2</label>
    </ligand>
</feature>
<dbReference type="Pfam" id="PF00069">
    <property type="entry name" value="Pkinase"/>
    <property type="match status" value="1"/>
</dbReference>
<evidence type="ECO:0000256" key="13">
    <source>
        <dbReference type="PIRSR" id="PIRSR600823-3"/>
    </source>
</evidence>
<feature type="disulfide bond" evidence="15">
    <location>
        <begin position="337"/>
        <end position="342"/>
    </location>
</feature>
<dbReference type="PRINTS" id="PR00461">
    <property type="entry name" value="PLPEROXIDASE"/>
</dbReference>
<dbReference type="FunFam" id="1.10.420.10:FF:000001">
    <property type="entry name" value="Peroxidase"/>
    <property type="match status" value="1"/>
</dbReference>
<feature type="binding site" evidence="12">
    <location>
        <position position="426"/>
    </location>
    <ligand>
        <name>substrate</name>
    </ligand>
</feature>
<evidence type="ECO:0000256" key="9">
    <source>
        <dbReference type="ARBA" id="ARBA00023157"/>
    </source>
</evidence>
<dbReference type="Gene3D" id="1.10.520.10">
    <property type="match status" value="1"/>
</dbReference>
<proteinExistence type="inferred from homology"/>
<feature type="compositionally biased region" description="Polar residues" evidence="16">
    <location>
        <begin position="601"/>
        <end position="620"/>
    </location>
</feature>
<dbReference type="PANTHER" id="PTHR31235">
    <property type="entry name" value="PEROXIDASE 25-RELATED"/>
    <property type="match status" value="1"/>
</dbReference>
<dbReference type="EMBL" id="JACMSC010000019">
    <property type="protein sequence ID" value="KAG6474311.1"/>
    <property type="molecule type" value="Genomic_DNA"/>
</dbReference>
<dbReference type="InterPro" id="IPR010255">
    <property type="entry name" value="Haem_peroxidase_sf"/>
</dbReference>
<protein>
    <recommendedName>
        <fullName evidence="22">Peroxidase</fullName>
    </recommendedName>
</protein>
<dbReference type="CDD" id="cd00693">
    <property type="entry name" value="secretory_peroxidase"/>
    <property type="match status" value="1"/>
</dbReference>
<name>A0A8J5CEG6_ZINOF</name>
<accession>A0A8J5CEG6</accession>
<comment type="catalytic activity">
    <reaction evidence="1">
        <text>2 a phenolic donor + H2O2 = 2 a phenolic radical donor + 2 H2O</text>
        <dbReference type="Rhea" id="RHEA:56136"/>
        <dbReference type="ChEBI" id="CHEBI:15377"/>
        <dbReference type="ChEBI" id="CHEBI:16240"/>
        <dbReference type="ChEBI" id="CHEBI:139520"/>
        <dbReference type="ChEBI" id="CHEBI:139521"/>
        <dbReference type="EC" id="1.11.1.7"/>
    </reaction>
</comment>
<reference evidence="20 21" key="1">
    <citation type="submission" date="2020-08" db="EMBL/GenBank/DDBJ databases">
        <title>Plant Genome Project.</title>
        <authorList>
            <person name="Zhang R.-G."/>
        </authorList>
    </citation>
    <scope>NUCLEOTIDE SEQUENCE [LARGE SCALE GENOMIC DNA]</scope>
    <source>
        <tissue evidence="20">Rhizome</tissue>
    </source>
</reference>
<dbReference type="GO" id="GO:0005524">
    <property type="term" value="F:ATP binding"/>
    <property type="evidence" value="ECO:0007669"/>
    <property type="project" value="InterPro"/>
</dbReference>
<keyword evidence="3" id="KW-0575">Peroxidase</keyword>
<dbReference type="GO" id="GO:0020037">
    <property type="term" value="F:heme binding"/>
    <property type="evidence" value="ECO:0007669"/>
    <property type="project" value="InterPro"/>
</dbReference>
<evidence type="ECO:0000256" key="7">
    <source>
        <dbReference type="ARBA" id="ARBA00023002"/>
    </source>
</evidence>
<gene>
    <name evidence="20" type="ORF">ZIOFF_068237</name>
</gene>
<feature type="site" description="Transition state stabilizer" evidence="14">
    <location>
        <position position="331"/>
    </location>
</feature>
<evidence type="ECO:0000256" key="14">
    <source>
        <dbReference type="PIRSR" id="PIRSR600823-4"/>
    </source>
</evidence>
<dbReference type="InterPro" id="IPR033905">
    <property type="entry name" value="Secretory_peroxidase"/>
</dbReference>
<evidence type="ECO:0000256" key="2">
    <source>
        <dbReference type="ARBA" id="ARBA00006873"/>
    </source>
</evidence>
<evidence type="ECO:0000259" key="18">
    <source>
        <dbReference type="PROSITE" id="PS50222"/>
    </source>
</evidence>
<evidence type="ECO:0000259" key="19">
    <source>
        <dbReference type="PROSITE" id="PS50873"/>
    </source>
</evidence>
<dbReference type="Pfam" id="PF00141">
    <property type="entry name" value="peroxidase"/>
    <property type="match status" value="1"/>
</dbReference>
<dbReference type="SUPFAM" id="SSF56112">
    <property type="entry name" value="Protein kinase-like (PK-like)"/>
    <property type="match status" value="1"/>
</dbReference>
<feature type="region of interest" description="Disordered" evidence="16">
    <location>
        <begin position="593"/>
        <end position="620"/>
    </location>
</feature>
<dbReference type="Proteomes" id="UP000734854">
    <property type="component" value="Unassembled WGS sequence"/>
</dbReference>
<feature type="binding site" evidence="13">
    <location>
        <position position="345"/>
    </location>
    <ligand>
        <name>Ca(2+)</name>
        <dbReference type="ChEBI" id="CHEBI:29108"/>
        <label>1</label>
    </ligand>
</feature>
<feature type="domain" description="Protein kinase" evidence="17">
    <location>
        <begin position="73"/>
        <end position="339"/>
    </location>
</feature>
<evidence type="ECO:0000313" key="20">
    <source>
        <dbReference type="EMBL" id="KAG6474311.1"/>
    </source>
</evidence>
<dbReference type="InterPro" id="IPR002048">
    <property type="entry name" value="EF_hand_dom"/>
</dbReference>
<feature type="binding site" evidence="13">
    <location>
        <position position="343"/>
    </location>
    <ligand>
        <name>Ca(2+)</name>
        <dbReference type="ChEBI" id="CHEBI:29108"/>
        <label>1</label>
    </ligand>
</feature>
<evidence type="ECO:0008006" key="22">
    <source>
        <dbReference type="Google" id="ProtNLM"/>
    </source>
</evidence>
<keyword evidence="7" id="KW-0560">Oxidoreductase</keyword>
<dbReference type="InterPro" id="IPR019793">
    <property type="entry name" value="Peroxidases_heam-ligand_BS"/>
</dbReference>
<dbReference type="PROSITE" id="PS00435">
    <property type="entry name" value="PEROXIDASE_1"/>
    <property type="match status" value="1"/>
</dbReference>
<evidence type="ECO:0000313" key="21">
    <source>
        <dbReference type="Proteomes" id="UP000734854"/>
    </source>
</evidence>
<comment type="caution">
    <text evidence="20">The sequence shown here is derived from an EMBL/GenBank/DDBJ whole genome shotgun (WGS) entry which is preliminary data.</text>
</comment>
<keyword evidence="9 15" id="KW-1015">Disulfide bond</keyword>
<evidence type="ECO:0000256" key="16">
    <source>
        <dbReference type="SAM" id="MobiDB-lite"/>
    </source>
</evidence>
<feature type="binding site" description="axial binding residue" evidence="13">
    <location>
        <position position="456"/>
    </location>
    <ligand>
        <name>heme b</name>
        <dbReference type="ChEBI" id="CHEBI:60344"/>
    </ligand>
    <ligandPart>
        <name>Fe</name>
        <dbReference type="ChEBI" id="CHEBI:18248"/>
    </ligandPart>
</feature>
<dbReference type="InterPro" id="IPR011009">
    <property type="entry name" value="Kinase-like_dom_sf"/>
</dbReference>
<evidence type="ECO:0000256" key="4">
    <source>
        <dbReference type="ARBA" id="ARBA00022617"/>
    </source>
</evidence>
<feature type="domain" description="EF-hand" evidence="18">
    <location>
        <begin position="212"/>
        <end position="247"/>
    </location>
</feature>
<dbReference type="GO" id="GO:0006979">
    <property type="term" value="P:response to oxidative stress"/>
    <property type="evidence" value="ECO:0007669"/>
    <property type="project" value="InterPro"/>
</dbReference>
<evidence type="ECO:0000256" key="5">
    <source>
        <dbReference type="ARBA" id="ARBA00022723"/>
    </source>
</evidence>
<dbReference type="InterPro" id="IPR000719">
    <property type="entry name" value="Prot_kinase_dom"/>
</dbReference>
<keyword evidence="21" id="KW-1185">Reference proteome</keyword>
<keyword evidence="10" id="KW-0873">Pyrrolidone carboxylic acid</keyword>
<evidence type="ECO:0000256" key="12">
    <source>
        <dbReference type="PIRSR" id="PIRSR600823-2"/>
    </source>
</evidence>
<evidence type="ECO:0000256" key="10">
    <source>
        <dbReference type="ARBA" id="ARBA00023283"/>
    </source>
</evidence>
<sequence length="620" mass="69356">MSSGAMNKAGISGNLSSISKFPQIEVSSSDQPSSSRSIRRFEPTSQLEDKLECVHRKVFDRFTAREALLDEEFWILHQIEIGDEDEESESSDSESNDDLELSKVTEMRLLPSDAGKCSFLFLQMTTPISIEDVRREDKILKALSNHNNLVKFYDACEDALNVYVVMEGGRYSEEDAKAIVIQILSVIAFCHLQGVVHRDLKPEALSKALTEDQLFYLRSQFKLLAPNGEGHISFDNFRMALLQNATESMKESKLSIYMRCYWLAAAVAGLSLWASCCVDEARGQPTRQDVNGLALNYYAKNTNCTRAETNIRNLVRAAWELDPSITAALLRLVYSDCFVTGCDGSILLDGERSEKMADQNQGLRGFELIDNIKQEMESKCPGIVSCSDILHLAARDAVFMAGGWNYPVFTGRRDGTTSNVSDVDLPPPTISWDDAVAYFSSRNLDVLDLGTLLGAHTMGVAHCHYVHYRIYNYNNTGLPDATMDCRFARQLAATCPYKLRRNRPEPTVFLNPTTGASYNFSNSYYANVLSNEGVLGIDQQLTTSRDGVRIAEEYDRSFKDFRRFFANSMNRMGRIGVLTGEIYHFARHLAQLPEPTPGDATGSQMNRDPMANSTGLQRPP</sequence>
<evidence type="ECO:0000256" key="6">
    <source>
        <dbReference type="ARBA" id="ARBA00022837"/>
    </source>
</evidence>